<accession>A0A934QKJ3</accession>
<name>A0A934QKJ3_9PROT</name>
<dbReference type="GO" id="GO:0008757">
    <property type="term" value="F:S-adenosylmethionine-dependent methyltransferase activity"/>
    <property type="evidence" value="ECO:0007669"/>
    <property type="project" value="InterPro"/>
</dbReference>
<dbReference type="Pfam" id="PF08241">
    <property type="entry name" value="Methyltransf_11"/>
    <property type="match status" value="1"/>
</dbReference>
<keyword evidence="4" id="KW-1185">Reference proteome</keyword>
<reference evidence="3" key="1">
    <citation type="submission" date="2017-08" db="EMBL/GenBank/DDBJ databases">
        <authorList>
            <person name="Imhoff J.F."/>
            <person name="Rahn T."/>
            <person name="Kuenzel S."/>
            <person name="Neulinger S.C."/>
        </authorList>
    </citation>
    <scope>NUCLEOTIDE SEQUENCE</scope>
    <source>
        <strain evidence="3">DSM 9154</strain>
    </source>
</reference>
<feature type="region of interest" description="Disordered" evidence="1">
    <location>
        <begin position="1"/>
        <end position="45"/>
    </location>
</feature>
<dbReference type="Gene3D" id="3.40.50.150">
    <property type="entry name" value="Vaccinia Virus protein VP39"/>
    <property type="match status" value="1"/>
</dbReference>
<dbReference type="CDD" id="cd02440">
    <property type="entry name" value="AdoMet_MTases"/>
    <property type="match status" value="1"/>
</dbReference>
<dbReference type="AlphaFoldDB" id="A0A934QKJ3"/>
<organism evidence="3 4">
    <name type="scientific">Rhodovibrio salinarum</name>
    <dbReference type="NCBI Taxonomy" id="1087"/>
    <lineage>
        <taxon>Bacteria</taxon>
        <taxon>Pseudomonadati</taxon>
        <taxon>Pseudomonadota</taxon>
        <taxon>Alphaproteobacteria</taxon>
        <taxon>Rhodospirillales</taxon>
        <taxon>Rhodovibrionaceae</taxon>
        <taxon>Rhodovibrio</taxon>
    </lineage>
</organism>
<dbReference type="EMBL" id="NRRE01000028">
    <property type="protein sequence ID" value="MBK1698602.1"/>
    <property type="molecule type" value="Genomic_DNA"/>
</dbReference>
<protein>
    <submittedName>
        <fullName evidence="3">Class I SAM-dependent methyltransferase</fullName>
    </submittedName>
</protein>
<dbReference type="SUPFAM" id="SSF53335">
    <property type="entry name" value="S-adenosyl-L-methionine-dependent methyltransferases"/>
    <property type="match status" value="1"/>
</dbReference>
<evidence type="ECO:0000256" key="1">
    <source>
        <dbReference type="SAM" id="MobiDB-lite"/>
    </source>
</evidence>
<feature type="domain" description="Methyltransferase type 11" evidence="2">
    <location>
        <begin position="65"/>
        <end position="159"/>
    </location>
</feature>
<dbReference type="InterPro" id="IPR013216">
    <property type="entry name" value="Methyltransf_11"/>
</dbReference>
<dbReference type="Proteomes" id="UP000778970">
    <property type="component" value="Unassembled WGS sequence"/>
</dbReference>
<keyword evidence="3" id="KW-0808">Transferase</keyword>
<proteinExistence type="predicted"/>
<evidence type="ECO:0000259" key="2">
    <source>
        <dbReference type="Pfam" id="PF08241"/>
    </source>
</evidence>
<dbReference type="GO" id="GO:0032259">
    <property type="term" value="P:methylation"/>
    <property type="evidence" value="ECO:0007669"/>
    <property type="project" value="UniProtKB-KW"/>
</dbReference>
<sequence>MSTVRLPCRTVSGRPRLTGSGGSRKATRYGQTDTEGEQPMRTRETRRHTEMLSELLGDLKGHLLVDVGCGHGALARRLASMGAEVVGLDPQETAVTAAMAADLHSGAHWITAGGAALPLATGTLDDVLYFNALHHVPVDELETALGEAHRALKPEGRLLAVEPIAEGPLFDLTRMVEDETAVRAAADDALTKAHGGTDWQLVARLEYLAPVKYESFQAFRNGLIRVDPAREPTVSAQEDWLRERFTASARQADGAYWLDQPTRATLLQRL</sequence>
<gene>
    <name evidence="3" type="ORF">CKO21_15240</name>
</gene>
<evidence type="ECO:0000313" key="4">
    <source>
        <dbReference type="Proteomes" id="UP000778970"/>
    </source>
</evidence>
<reference evidence="3" key="2">
    <citation type="journal article" date="2020" name="Microorganisms">
        <title>Osmotic Adaptation and Compatible Solute Biosynthesis of Phototrophic Bacteria as Revealed from Genome Analyses.</title>
        <authorList>
            <person name="Imhoff J.F."/>
            <person name="Rahn T."/>
            <person name="Kunzel S."/>
            <person name="Keller A."/>
            <person name="Neulinger S.C."/>
        </authorList>
    </citation>
    <scope>NUCLEOTIDE SEQUENCE</scope>
    <source>
        <strain evidence="3">DSM 9154</strain>
    </source>
</reference>
<dbReference type="InterPro" id="IPR029063">
    <property type="entry name" value="SAM-dependent_MTases_sf"/>
</dbReference>
<evidence type="ECO:0000313" key="3">
    <source>
        <dbReference type="EMBL" id="MBK1698602.1"/>
    </source>
</evidence>
<comment type="caution">
    <text evidence="3">The sequence shown here is derived from an EMBL/GenBank/DDBJ whole genome shotgun (WGS) entry which is preliminary data.</text>
</comment>
<keyword evidence="3" id="KW-0489">Methyltransferase</keyword>
<dbReference type="PANTHER" id="PTHR43591">
    <property type="entry name" value="METHYLTRANSFERASE"/>
    <property type="match status" value="1"/>
</dbReference>